<comment type="caution">
    <text evidence="1">The sequence shown here is derived from an EMBL/GenBank/DDBJ whole genome shotgun (WGS) entry which is preliminary data.</text>
</comment>
<evidence type="ECO:0000313" key="2">
    <source>
        <dbReference type="Proteomes" id="UP000612808"/>
    </source>
</evidence>
<evidence type="ECO:0000313" key="1">
    <source>
        <dbReference type="EMBL" id="GID13309.1"/>
    </source>
</evidence>
<dbReference type="AlphaFoldDB" id="A0A8J3NBF7"/>
<proteinExistence type="predicted"/>
<accession>A0A8J3NBF7</accession>
<dbReference type="Proteomes" id="UP000612808">
    <property type="component" value="Unassembled WGS sequence"/>
</dbReference>
<sequence length="134" mass="14694">MYRIPAVPGAELHRHHHPVRPTIGMHVGGAQMSIVATQAAGGAVANAVSDETPLITSGLMDAYRKWWQSVQKVHTMLEVGIAPTDEVTQTMDGERRARQDYAAMLRSANRPVADYLDEDKAFPPLWPTPEPPVS</sequence>
<keyword evidence="2" id="KW-1185">Reference proteome</keyword>
<dbReference type="EMBL" id="BOMB01000023">
    <property type="protein sequence ID" value="GID13309.1"/>
    <property type="molecule type" value="Genomic_DNA"/>
</dbReference>
<reference evidence="1" key="1">
    <citation type="submission" date="2021-01" db="EMBL/GenBank/DDBJ databases">
        <title>Whole genome shotgun sequence of Actinocatenispora rupis NBRC 107355.</title>
        <authorList>
            <person name="Komaki H."/>
            <person name="Tamura T."/>
        </authorList>
    </citation>
    <scope>NUCLEOTIDE SEQUENCE</scope>
    <source>
        <strain evidence="1">NBRC 107355</strain>
    </source>
</reference>
<gene>
    <name evidence="1" type="ORF">Aru02nite_41980</name>
</gene>
<name>A0A8J3NBF7_9ACTN</name>
<organism evidence="1 2">
    <name type="scientific">Actinocatenispora rupis</name>
    <dbReference type="NCBI Taxonomy" id="519421"/>
    <lineage>
        <taxon>Bacteria</taxon>
        <taxon>Bacillati</taxon>
        <taxon>Actinomycetota</taxon>
        <taxon>Actinomycetes</taxon>
        <taxon>Micromonosporales</taxon>
        <taxon>Micromonosporaceae</taxon>
        <taxon>Actinocatenispora</taxon>
    </lineage>
</organism>
<protein>
    <submittedName>
        <fullName evidence="1">Uncharacterized protein</fullName>
    </submittedName>
</protein>